<evidence type="ECO:0008006" key="4">
    <source>
        <dbReference type="Google" id="ProtNLM"/>
    </source>
</evidence>
<organism evidence="2 3">
    <name type="scientific">Rugosimonospora acidiphila</name>
    <dbReference type="NCBI Taxonomy" id="556531"/>
    <lineage>
        <taxon>Bacteria</taxon>
        <taxon>Bacillati</taxon>
        <taxon>Actinomycetota</taxon>
        <taxon>Actinomycetes</taxon>
        <taxon>Micromonosporales</taxon>
        <taxon>Micromonosporaceae</taxon>
        <taxon>Rugosimonospora</taxon>
    </lineage>
</organism>
<accession>A0ABP9SFC4</accession>
<proteinExistence type="predicted"/>
<evidence type="ECO:0000313" key="3">
    <source>
        <dbReference type="Proteomes" id="UP001501570"/>
    </source>
</evidence>
<evidence type="ECO:0000256" key="1">
    <source>
        <dbReference type="SAM" id="Phobius"/>
    </source>
</evidence>
<comment type="caution">
    <text evidence="2">The sequence shown here is derived from an EMBL/GenBank/DDBJ whole genome shotgun (WGS) entry which is preliminary data.</text>
</comment>
<evidence type="ECO:0000313" key="2">
    <source>
        <dbReference type="EMBL" id="GAA5195335.1"/>
    </source>
</evidence>
<dbReference type="RefSeq" id="WP_345635574.1">
    <property type="nucleotide sequence ID" value="NZ_BAABJQ010000023.1"/>
</dbReference>
<keyword evidence="1" id="KW-0812">Transmembrane</keyword>
<sequence length="192" mass="22137">MSFLEDVFRYEEDEPGSHRQRPGRYRYRWLVRPVLLSVAGAIGGGLLLRLAGLAVPYPLIFMVLLTLQLLRRVLAWIEPGRVPESLLRRPPPPVDHLSGEDGLRVVTDRWETLLSWVRLQRDPVQFVRMMQPRLVQLVDERLRLRHGVSRQSDPTRARELLGESLWTFMTTPVSQNPSARELAALISQMEAI</sequence>
<dbReference type="EMBL" id="BAABJQ010000023">
    <property type="protein sequence ID" value="GAA5195335.1"/>
    <property type="molecule type" value="Genomic_DNA"/>
</dbReference>
<keyword evidence="1" id="KW-1133">Transmembrane helix</keyword>
<keyword evidence="1" id="KW-0472">Membrane</keyword>
<reference evidence="3" key="1">
    <citation type="journal article" date="2019" name="Int. J. Syst. Evol. Microbiol.">
        <title>The Global Catalogue of Microorganisms (GCM) 10K type strain sequencing project: providing services to taxonomists for standard genome sequencing and annotation.</title>
        <authorList>
            <consortium name="The Broad Institute Genomics Platform"/>
            <consortium name="The Broad Institute Genome Sequencing Center for Infectious Disease"/>
            <person name="Wu L."/>
            <person name="Ma J."/>
        </authorList>
    </citation>
    <scope>NUCLEOTIDE SEQUENCE [LARGE SCALE GENOMIC DNA]</scope>
    <source>
        <strain evidence="3">JCM 18304</strain>
    </source>
</reference>
<feature type="transmembrane region" description="Helical" evidence="1">
    <location>
        <begin position="29"/>
        <end position="48"/>
    </location>
</feature>
<name>A0ABP9SFC4_9ACTN</name>
<gene>
    <name evidence="2" type="ORF">GCM10023322_61830</name>
</gene>
<keyword evidence="3" id="KW-1185">Reference proteome</keyword>
<protein>
    <recommendedName>
        <fullName evidence="4">DUF4129 domain-containing protein</fullName>
    </recommendedName>
</protein>
<dbReference type="Proteomes" id="UP001501570">
    <property type="component" value="Unassembled WGS sequence"/>
</dbReference>